<dbReference type="RefSeq" id="WP_007922759.1">
    <property type="nucleotide sequence ID" value="NZ_ADVG01000005.1"/>
</dbReference>
<keyword evidence="2" id="KW-1185">Reference proteome</keyword>
<dbReference type="InParanoid" id="D6U5L6"/>
<reference evidence="1 2" key="1">
    <citation type="journal article" date="2011" name="Stand. Genomic Sci.">
        <title>Non-contiguous finished genome sequence and contextual data of the filamentous soil bacterium Ktedonobacter racemifer type strain (SOSP1-21).</title>
        <authorList>
            <person name="Chang Y.J."/>
            <person name="Land M."/>
            <person name="Hauser L."/>
            <person name="Chertkov O."/>
            <person name="Del Rio T.G."/>
            <person name="Nolan M."/>
            <person name="Copeland A."/>
            <person name="Tice H."/>
            <person name="Cheng J.F."/>
            <person name="Lucas S."/>
            <person name="Han C."/>
            <person name="Goodwin L."/>
            <person name="Pitluck S."/>
            <person name="Ivanova N."/>
            <person name="Ovchinikova G."/>
            <person name="Pati A."/>
            <person name="Chen A."/>
            <person name="Palaniappan K."/>
            <person name="Mavromatis K."/>
            <person name="Liolios K."/>
            <person name="Brettin T."/>
            <person name="Fiebig A."/>
            <person name="Rohde M."/>
            <person name="Abt B."/>
            <person name="Goker M."/>
            <person name="Detter J.C."/>
            <person name="Woyke T."/>
            <person name="Bristow J."/>
            <person name="Eisen J.A."/>
            <person name="Markowitz V."/>
            <person name="Hugenholtz P."/>
            <person name="Kyrpides N.C."/>
            <person name="Klenk H.P."/>
            <person name="Lapidus A."/>
        </authorList>
    </citation>
    <scope>NUCLEOTIDE SEQUENCE [LARGE SCALE GENOMIC DNA]</scope>
    <source>
        <strain evidence="2">DSM 44963</strain>
    </source>
</reference>
<dbReference type="EMBL" id="ADVG01000005">
    <property type="protein sequence ID" value="EFH80277.1"/>
    <property type="molecule type" value="Genomic_DNA"/>
</dbReference>
<dbReference type="OrthoDB" id="9802640at2"/>
<comment type="caution">
    <text evidence="1">The sequence shown here is derived from an EMBL/GenBank/DDBJ whole genome shotgun (WGS) entry which is preliminary data.</text>
</comment>
<evidence type="ECO:0000313" key="1">
    <source>
        <dbReference type="EMBL" id="EFH80277.1"/>
    </source>
</evidence>
<dbReference type="Proteomes" id="UP000004508">
    <property type="component" value="Unassembled WGS sequence"/>
</dbReference>
<proteinExistence type="predicted"/>
<dbReference type="AlphaFoldDB" id="D6U5L6"/>
<evidence type="ECO:0000313" key="2">
    <source>
        <dbReference type="Proteomes" id="UP000004508"/>
    </source>
</evidence>
<accession>D6U5L6</accession>
<organism evidence="1 2">
    <name type="scientific">Ktedonobacter racemifer DSM 44963</name>
    <dbReference type="NCBI Taxonomy" id="485913"/>
    <lineage>
        <taxon>Bacteria</taxon>
        <taxon>Bacillati</taxon>
        <taxon>Chloroflexota</taxon>
        <taxon>Ktedonobacteria</taxon>
        <taxon>Ktedonobacterales</taxon>
        <taxon>Ktedonobacteraceae</taxon>
        <taxon>Ktedonobacter</taxon>
    </lineage>
</organism>
<sequence length="57" mass="6111">MTTKPVILAHIQVDPTAPEKLTGGEIQCLEPWNIGDGTLSPLAFSCDDSPPVTYTQI</sequence>
<protein>
    <submittedName>
        <fullName evidence="1">Uncharacterized protein</fullName>
    </submittedName>
</protein>
<name>D6U5L6_KTERA</name>
<gene>
    <name evidence="1" type="ORF">Krac_0864</name>
</gene>